<dbReference type="Gene3D" id="3.10.20.30">
    <property type="match status" value="1"/>
</dbReference>
<sequence>MRQAISLPVTGAIPQGKDGFLLSFSVPNEHRDSFCFKPGQYLTLRGGQEEAVWRCYSITSAPQQQESISVLVKRVPGGKLSNWLCDHAKVGLSIEVLPPAGSFLLARPDHPVLLYAGGSGIAPIYALARQALEQGSARVRLFYANRDTDSAMMRMELSRLEADFPQRFEVLYWNDEERGLPTASDIALHAKPLPDADVYICGPDPFMRAVHDALEKAGFDRSRLLKEDFGAAVEMPIDVDSADMAQLTVQMNGQAHEISVAKGETLLAAMLRAGLNAPHACKVGECASCTCRLESGQVNRLENSVLDEDDVEDGWLLACRSFADSEKLMVRFL</sequence>
<reference evidence="12 13" key="2">
    <citation type="journal article" date="2017" name="Front. Microbiol.">
        <title>Genomics Reveals a Unique Clone of Burkholderia cenocepacia Harboring an Actively Excising Novel Genomic Island.</title>
        <authorList>
            <person name="Patil P.P."/>
            <person name="Mali S."/>
            <person name="Midha S."/>
            <person name="Gautam V."/>
            <person name="Dash L."/>
            <person name="Kumar S."/>
            <person name="Shastri J."/>
            <person name="Singhal L."/>
            <person name="Patil P.B."/>
        </authorList>
    </citation>
    <scope>NUCLEOTIDE SEQUENCE [LARGE SCALE GENOMIC DNA]</scope>
    <source>
        <strain evidence="12 13">BC-19</strain>
    </source>
</reference>
<dbReference type="AlphaFoldDB" id="A0ABD4UTF7"/>
<evidence type="ECO:0000256" key="7">
    <source>
        <dbReference type="ARBA" id="ARBA00023004"/>
    </source>
</evidence>
<dbReference type="InterPro" id="IPR050415">
    <property type="entry name" value="MRET"/>
</dbReference>
<accession>A0ABD4UTF7</accession>
<dbReference type="InterPro" id="IPR017927">
    <property type="entry name" value="FAD-bd_FR_type"/>
</dbReference>
<dbReference type="SUPFAM" id="SSF54292">
    <property type="entry name" value="2Fe-2S ferredoxin-like"/>
    <property type="match status" value="1"/>
</dbReference>
<dbReference type="InterPro" id="IPR017938">
    <property type="entry name" value="Riboflavin_synthase-like_b-brl"/>
</dbReference>
<dbReference type="PRINTS" id="PR00409">
    <property type="entry name" value="PHDIOXRDTASE"/>
</dbReference>
<comment type="cofactor">
    <cofactor evidence="9">
        <name>[2Fe-2S] cluster</name>
        <dbReference type="ChEBI" id="CHEBI:190135"/>
    </cofactor>
</comment>
<evidence type="ECO:0000313" key="12">
    <source>
        <dbReference type="EMBL" id="MCW3717436.1"/>
    </source>
</evidence>
<evidence type="ECO:0000256" key="9">
    <source>
        <dbReference type="ARBA" id="ARBA00034078"/>
    </source>
</evidence>
<evidence type="ECO:0000256" key="1">
    <source>
        <dbReference type="ARBA" id="ARBA00001974"/>
    </source>
</evidence>
<dbReference type="InterPro" id="IPR001433">
    <property type="entry name" value="OxRdtase_FAD/NAD-bd"/>
</dbReference>
<comment type="cofactor">
    <cofactor evidence="1">
        <name>FAD</name>
        <dbReference type="ChEBI" id="CHEBI:57692"/>
    </cofactor>
</comment>
<keyword evidence="5" id="KW-0274">FAD</keyword>
<evidence type="ECO:0000256" key="6">
    <source>
        <dbReference type="ARBA" id="ARBA00023002"/>
    </source>
</evidence>
<keyword evidence="2" id="KW-0285">Flavoprotein</keyword>
<evidence type="ECO:0000259" key="11">
    <source>
        <dbReference type="PROSITE" id="PS51384"/>
    </source>
</evidence>
<dbReference type="GO" id="GO:0016491">
    <property type="term" value="F:oxidoreductase activity"/>
    <property type="evidence" value="ECO:0007669"/>
    <property type="project" value="UniProtKB-KW"/>
</dbReference>
<dbReference type="InterPro" id="IPR008333">
    <property type="entry name" value="Cbr1-like_FAD-bd_dom"/>
</dbReference>
<protein>
    <submittedName>
        <fullName evidence="12">Ferredoxin--NADP reductase</fullName>
    </submittedName>
</protein>
<evidence type="ECO:0000256" key="4">
    <source>
        <dbReference type="ARBA" id="ARBA00022723"/>
    </source>
</evidence>
<comment type="caution">
    <text evidence="12">The sequence shown here is derived from an EMBL/GenBank/DDBJ whole genome shotgun (WGS) entry which is preliminary data.</text>
</comment>
<dbReference type="Proteomes" id="UP000191686">
    <property type="component" value="Unassembled WGS sequence"/>
</dbReference>
<dbReference type="PANTHER" id="PTHR47354:SF8">
    <property type="entry name" value="1,2-PHENYLACETYL-COA EPOXIDASE, SUBUNIT E"/>
    <property type="match status" value="1"/>
</dbReference>
<evidence type="ECO:0000313" key="13">
    <source>
        <dbReference type="Proteomes" id="UP000191686"/>
    </source>
</evidence>
<keyword evidence="8" id="KW-0411">Iron-sulfur</keyword>
<keyword evidence="4" id="KW-0479">Metal-binding</keyword>
<dbReference type="Gene3D" id="3.40.50.80">
    <property type="entry name" value="Nucleotide-binding domain of ferredoxin-NADP reductase (FNR) module"/>
    <property type="match status" value="1"/>
</dbReference>
<dbReference type="RefSeq" id="WP_080324433.1">
    <property type="nucleotide sequence ID" value="NZ_JYMX02000072.1"/>
</dbReference>
<evidence type="ECO:0000256" key="3">
    <source>
        <dbReference type="ARBA" id="ARBA00022714"/>
    </source>
</evidence>
<keyword evidence="3" id="KW-0001">2Fe-2S</keyword>
<feature type="domain" description="2Fe-2S ferredoxin-type" evidence="10">
    <location>
        <begin position="245"/>
        <end position="333"/>
    </location>
</feature>
<dbReference type="InterPro" id="IPR001709">
    <property type="entry name" value="Flavoprot_Pyr_Nucl_cyt_Rdtase"/>
</dbReference>
<dbReference type="SUPFAM" id="SSF52343">
    <property type="entry name" value="Ferredoxin reductase-like, C-terminal NADP-linked domain"/>
    <property type="match status" value="1"/>
</dbReference>
<dbReference type="InterPro" id="IPR012675">
    <property type="entry name" value="Beta-grasp_dom_sf"/>
</dbReference>
<dbReference type="PROSITE" id="PS00197">
    <property type="entry name" value="2FE2S_FER_1"/>
    <property type="match status" value="1"/>
</dbReference>
<dbReference type="Pfam" id="PF00970">
    <property type="entry name" value="FAD_binding_6"/>
    <property type="match status" value="1"/>
</dbReference>
<dbReference type="InterPro" id="IPR036010">
    <property type="entry name" value="2Fe-2S_ferredoxin-like_sf"/>
</dbReference>
<dbReference type="Pfam" id="PF00111">
    <property type="entry name" value="Fer2"/>
    <property type="match status" value="1"/>
</dbReference>
<organism evidence="12 13">
    <name type="scientific">Burkholderia cenocepacia</name>
    <dbReference type="NCBI Taxonomy" id="95486"/>
    <lineage>
        <taxon>Bacteria</taxon>
        <taxon>Pseudomonadati</taxon>
        <taxon>Pseudomonadota</taxon>
        <taxon>Betaproteobacteria</taxon>
        <taxon>Burkholderiales</taxon>
        <taxon>Burkholderiaceae</taxon>
        <taxon>Burkholderia</taxon>
        <taxon>Burkholderia cepacia complex</taxon>
    </lineage>
</organism>
<dbReference type="EMBL" id="JYMX02000072">
    <property type="protein sequence ID" value="MCW3717436.1"/>
    <property type="molecule type" value="Genomic_DNA"/>
</dbReference>
<proteinExistence type="predicted"/>
<dbReference type="PROSITE" id="PS51085">
    <property type="entry name" value="2FE2S_FER_2"/>
    <property type="match status" value="1"/>
</dbReference>
<dbReference type="PROSITE" id="PS51384">
    <property type="entry name" value="FAD_FR"/>
    <property type="match status" value="1"/>
</dbReference>
<keyword evidence="6" id="KW-0560">Oxidoreductase</keyword>
<evidence type="ECO:0000259" key="10">
    <source>
        <dbReference type="PROSITE" id="PS51085"/>
    </source>
</evidence>
<dbReference type="GO" id="GO:0051537">
    <property type="term" value="F:2 iron, 2 sulfur cluster binding"/>
    <property type="evidence" value="ECO:0007669"/>
    <property type="project" value="UniProtKB-KW"/>
</dbReference>
<dbReference type="InterPro" id="IPR039261">
    <property type="entry name" value="FNR_nucleotide-bd"/>
</dbReference>
<evidence type="ECO:0000256" key="8">
    <source>
        <dbReference type="ARBA" id="ARBA00023014"/>
    </source>
</evidence>
<dbReference type="CDD" id="cd06214">
    <property type="entry name" value="PA_degradation_oxidoreductase_like"/>
    <property type="match status" value="1"/>
</dbReference>
<dbReference type="InterPro" id="IPR001041">
    <property type="entry name" value="2Fe-2S_ferredoxin-type"/>
</dbReference>
<evidence type="ECO:0000256" key="2">
    <source>
        <dbReference type="ARBA" id="ARBA00022630"/>
    </source>
</evidence>
<dbReference type="SUPFAM" id="SSF63380">
    <property type="entry name" value="Riboflavin synthase domain-like"/>
    <property type="match status" value="1"/>
</dbReference>
<dbReference type="CDD" id="cd00207">
    <property type="entry name" value="fer2"/>
    <property type="match status" value="1"/>
</dbReference>
<dbReference type="Pfam" id="PF00175">
    <property type="entry name" value="NAD_binding_1"/>
    <property type="match status" value="1"/>
</dbReference>
<reference evidence="12 13" key="1">
    <citation type="journal article" date="2017" name="Front. Microbiol.">
        <title>Genomics reveals a unique clone of Burkholderia cenocepacia harbouring an actively excising novel genomic island.</title>
        <authorList>
            <person name="Patil P."/>
            <person name="Mali S."/>
            <person name="Midha S."/>
            <person name="Gautam V."/>
            <person name="Dash L."/>
            <person name="Kumar S."/>
            <person name="Shastri J."/>
            <person name="Singhal L."/>
            <person name="Patil P.B."/>
        </authorList>
    </citation>
    <scope>NUCLEOTIDE SEQUENCE [LARGE SCALE GENOMIC DNA]</scope>
    <source>
        <strain evidence="12 13">BC-19</strain>
    </source>
</reference>
<evidence type="ECO:0000256" key="5">
    <source>
        <dbReference type="ARBA" id="ARBA00022827"/>
    </source>
</evidence>
<dbReference type="GO" id="GO:0046872">
    <property type="term" value="F:metal ion binding"/>
    <property type="evidence" value="ECO:0007669"/>
    <property type="project" value="UniProtKB-KW"/>
</dbReference>
<feature type="domain" description="FAD-binding FR-type" evidence="11">
    <location>
        <begin position="2"/>
        <end position="106"/>
    </location>
</feature>
<keyword evidence="7" id="KW-0408">Iron</keyword>
<dbReference type="Gene3D" id="2.40.30.10">
    <property type="entry name" value="Translation factors"/>
    <property type="match status" value="1"/>
</dbReference>
<name>A0ABD4UTF7_9BURK</name>
<dbReference type="PANTHER" id="PTHR47354">
    <property type="entry name" value="NADH OXIDOREDUCTASE HCR"/>
    <property type="match status" value="1"/>
</dbReference>
<dbReference type="PRINTS" id="PR00371">
    <property type="entry name" value="FPNCR"/>
</dbReference>
<dbReference type="InterPro" id="IPR006058">
    <property type="entry name" value="2Fe2S_fd_BS"/>
</dbReference>
<gene>
    <name evidence="12" type="ORF">UE95_039815</name>
</gene>